<evidence type="ECO:0000313" key="3">
    <source>
        <dbReference type="Proteomes" id="UP001628179"/>
    </source>
</evidence>
<name>A0ABQ0G5M7_9PEZI</name>
<gene>
    <name evidence="2" type="ORF">MFIFM68171_03169</name>
</gene>
<dbReference type="RefSeq" id="XP_070914691.1">
    <property type="nucleotide sequence ID" value="XM_071058590.1"/>
</dbReference>
<evidence type="ECO:0000256" key="1">
    <source>
        <dbReference type="SAM" id="MobiDB-lite"/>
    </source>
</evidence>
<evidence type="ECO:0000313" key="2">
    <source>
        <dbReference type="EMBL" id="GAB1312959.1"/>
    </source>
</evidence>
<protein>
    <submittedName>
        <fullName evidence="2">Uncharacterized protein</fullName>
    </submittedName>
</protein>
<comment type="caution">
    <text evidence="2">The sequence shown here is derived from an EMBL/GenBank/DDBJ whole genome shotgun (WGS) entry which is preliminary data.</text>
</comment>
<dbReference type="Proteomes" id="UP001628179">
    <property type="component" value="Unassembled WGS sequence"/>
</dbReference>
<feature type="compositionally biased region" description="Basic and acidic residues" evidence="1">
    <location>
        <begin position="274"/>
        <end position="302"/>
    </location>
</feature>
<feature type="region of interest" description="Disordered" evidence="1">
    <location>
        <begin position="16"/>
        <end position="36"/>
    </location>
</feature>
<dbReference type="GeneID" id="98173913"/>
<sequence length="312" mass="35590">MGSNVDTNDIMGFLQGYRNGEPDHGQGSYYGHNDPRWAPPVTNANLLSTSGYYSDFDAAHTDRQSEYTTASTVTSQTYTTTMRSNASPSVFSAHTGWGDGSVAQSSAPSVGHARQTFVQQFADGPAPGGARHDYLWCEFSELLNCPVTFRLDDERRWIAHHAEHLKDSYPQTLMCWFCDHVPFVAANSNDTAANFEERMLHIREHIFSDRYPLTSRDVRPDFHVVKHLHRLRVISDAMYKHAMAYDETPRSYRLPGTTSSSTRPLGQPSSVPPRNREVGEYYDLDKERRRNRERNRGRERQNGEANRVRRGR</sequence>
<organism evidence="2 3">
    <name type="scientific">Madurella fahalii</name>
    <dbReference type="NCBI Taxonomy" id="1157608"/>
    <lineage>
        <taxon>Eukaryota</taxon>
        <taxon>Fungi</taxon>
        <taxon>Dikarya</taxon>
        <taxon>Ascomycota</taxon>
        <taxon>Pezizomycotina</taxon>
        <taxon>Sordariomycetes</taxon>
        <taxon>Sordariomycetidae</taxon>
        <taxon>Sordariales</taxon>
        <taxon>Sordariales incertae sedis</taxon>
        <taxon>Madurella</taxon>
    </lineage>
</organism>
<dbReference type="EMBL" id="BAAFSV010000002">
    <property type="protein sequence ID" value="GAB1312959.1"/>
    <property type="molecule type" value="Genomic_DNA"/>
</dbReference>
<keyword evidence="3" id="KW-1185">Reference proteome</keyword>
<proteinExistence type="predicted"/>
<reference evidence="2 3" key="1">
    <citation type="submission" date="2024-09" db="EMBL/GenBank/DDBJ databases">
        <title>Itraconazole resistance in Madurella fahalii resulting from another homologue of gene encoding cytochrome P450 14-alpha sterol demethylase (CYP51).</title>
        <authorList>
            <person name="Yoshioka I."/>
            <person name="Fahal A.H."/>
            <person name="Kaneko S."/>
            <person name="Yaguchi T."/>
        </authorList>
    </citation>
    <scope>NUCLEOTIDE SEQUENCE [LARGE SCALE GENOMIC DNA]</scope>
    <source>
        <strain evidence="2 3">IFM 68171</strain>
    </source>
</reference>
<feature type="region of interest" description="Disordered" evidence="1">
    <location>
        <begin position="250"/>
        <end position="312"/>
    </location>
</feature>
<feature type="compositionally biased region" description="Polar residues" evidence="1">
    <location>
        <begin position="256"/>
        <end position="269"/>
    </location>
</feature>
<accession>A0ABQ0G5M7</accession>